<evidence type="ECO:0000259" key="2">
    <source>
        <dbReference type="Pfam" id="PF00963"/>
    </source>
</evidence>
<organism evidence="3 4">
    <name type="scientific">Candidatus Woesebacteria bacterium GW2011_GWA1_37_8</name>
    <dbReference type="NCBI Taxonomy" id="1618546"/>
    <lineage>
        <taxon>Bacteria</taxon>
        <taxon>Candidatus Woeseibacteriota</taxon>
    </lineage>
</organism>
<feature type="domain" description="Cohesin" evidence="2">
    <location>
        <begin position="65"/>
        <end position="174"/>
    </location>
</feature>
<comment type="caution">
    <text evidence="3">The sequence shown here is derived from an EMBL/GenBank/DDBJ whole genome shotgun (WGS) entry which is preliminary data.</text>
</comment>
<evidence type="ECO:0000313" key="3">
    <source>
        <dbReference type="EMBL" id="KKQ46382.1"/>
    </source>
</evidence>
<sequence>MKKLNIWIVLAVVYVFVIGIVVFYRMNKGKNEPVVIPPVTSVSQTPTAVPEQMFVEFSAETPISDQLEVSLKIQDSESFESAGYTLELTYDPAILRIVDVTEGNIWEKSVVLQKDTTKPGILIYSVGRQLQSARADGDVMATVKFQILDKSVETTEVNLTQLSKSAGQNSVKTIVAEPLNITLK</sequence>
<accession>A0A0G0HVQ8</accession>
<keyword evidence="1" id="KW-1133">Transmembrane helix</keyword>
<keyword evidence="1" id="KW-0812">Transmembrane</keyword>
<dbReference type="InterPro" id="IPR002102">
    <property type="entry name" value="Cohesin_dom"/>
</dbReference>
<keyword evidence="1" id="KW-0472">Membrane</keyword>
<evidence type="ECO:0000313" key="4">
    <source>
        <dbReference type="Proteomes" id="UP000034603"/>
    </source>
</evidence>
<gene>
    <name evidence="3" type="ORF">US62_C0001G0025</name>
</gene>
<dbReference type="Proteomes" id="UP000034603">
    <property type="component" value="Unassembled WGS sequence"/>
</dbReference>
<dbReference type="GO" id="GO:0000272">
    <property type="term" value="P:polysaccharide catabolic process"/>
    <property type="evidence" value="ECO:0007669"/>
    <property type="project" value="InterPro"/>
</dbReference>
<dbReference type="EMBL" id="LBTR01000001">
    <property type="protein sequence ID" value="KKQ46382.1"/>
    <property type="molecule type" value="Genomic_DNA"/>
</dbReference>
<dbReference type="SUPFAM" id="SSF49384">
    <property type="entry name" value="Carbohydrate-binding domain"/>
    <property type="match status" value="1"/>
</dbReference>
<dbReference type="AlphaFoldDB" id="A0A0G0HVQ8"/>
<dbReference type="Pfam" id="PF00963">
    <property type="entry name" value="Cohesin"/>
    <property type="match status" value="1"/>
</dbReference>
<dbReference type="GO" id="GO:0030246">
    <property type="term" value="F:carbohydrate binding"/>
    <property type="evidence" value="ECO:0007669"/>
    <property type="project" value="InterPro"/>
</dbReference>
<feature type="transmembrane region" description="Helical" evidence="1">
    <location>
        <begin position="6"/>
        <end position="24"/>
    </location>
</feature>
<dbReference type="InterPro" id="IPR008965">
    <property type="entry name" value="CBM2/CBM3_carb-bd_dom_sf"/>
</dbReference>
<dbReference type="CDD" id="cd08547">
    <property type="entry name" value="Type_II_cohesin"/>
    <property type="match status" value="1"/>
</dbReference>
<name>A0A0G0HVQ8_9BACT</name>
<dbReference type="Gene3D" id="2.60.40.680">
    <property type="match status" value="1"/>
</dbReference>
<proteinExistence type="predicted"/>
<evidence type="ECO:0000256" key="1">
    <source>
        <dbReference type="SAM" id="Phobius"/>
    </source>
</evidence>
<reference evidence="3 4" key="1">
    <citation type="journal article" date="2015" name="Nature">
        <title>rRNA introns, odd ribosomes, and small enigmatic genomes across a large radiation of phyla.</title>
        <authorList>
            <person name="Brown C.T."/>
            <person name="Hug L.A."/>
            <person name="Thomas B.C."/>
            <person name="Sharon I."/>
            <person name="Castelle C.J."/>
            <person name="Singh A."/>
            <person name="Wilkins M.J."/>
            <person name="Williams K.H."/>
            <person name="Banfield J.F."/>
        </authorList>
    </citation>
    <scope>NUCLEOTIDE SEQUENCE [LARGE SCALE GENOMIC DNA]</scope>
</reference>
<protein>
    <recommendedName>
        <fullName evidence="2">Cohesin domain-containing protein</fullName>
    </recommendedName>
</protein>